<dbReference type="RefSeq" id="WP_132014989.1">
    <property type="nucleotide sequence ID" value="NZ_SLUN01000017.1"/>
</dbReference>
<dbReference type="PROSITE" id="PS01081">
    <property type="entry name" value="HTH_TETR_1"/>
    <property type="match status" value="1"/>
</dbReference>
<dbReference type="SUPFAM" id="SSF46689">
    <property type="entry name" value="Homeodomain-like"/>
    <property type="match status" value="1"/>
</dbReference>
<dbReference type="InterPro" id="IPR001647">
    <property type="entry name" value="HTH_TetR"/>
</dbReference>
<keyword evidence="7" id="KW-1185">Reference proteome</keyword>
<dbReference type="Pfam" id="PF16859">
    <property type="entry name" value="TetR_C_11"/>
    <property type="match status" value="1"/>
</dbReference>
<evidence type="ECO:0000256" key="1">
    <source>
        <dbReference type="ARBA" id="ARBA00023015"/>
    </source>
</evidence>
<dbReference type="PANTHER" id="PTHR30055:SF234">
    <property type="entry name" value="HTH-TYPE TRANSCRIPTIONAL REGULATOR BETI"/>
    <property type="match status" value="1"/>
</dbReference>
<evidence type="ECO:0000256" key="2">
    <source>
        <dbReference type="ARBA" id="ARBA00023125"/>
    </source>
</evidence>
<dbReference type="EMBL" id="SLUN01000017">
    <property type="protein sequence ID" value="TCL65313.1"/>
    <property type="molecule type" value="Genomic_DNA"/>
</dbReference>
<accession>A0A4R1RGZ6</accession>
<dbReference type="GO" id="GO:0000976">
    <property type="term" value="F:transcription cis-regulatory region binding"/>
    <property type="evidence" value="ECO:0007669"/>
    <property type="project" value="TreeGrafter"/>
</dbReference>
<dbReference type="Pfam" id="PF00440">
    <property type="entry name" value="TetR_N"/>
    <property type="match status" value="1"/>
</dbReference>
<dbReference type="PANTHER" id="PTHR30055">
    <property type="entry name" value="HTH-TYPE TRANSCRIPTIONAL REGULATOR RUTR"/>
    <property type="match status" value="1"/>
</dbReference>
<gene>
    <name evidence="6" type="ORF">EDC14_101761</name>
</gene>
<dbReference type="Proteomes" id="UP000295008">
    <property type="component" value="Unassembled WGS sequence"/>
</dbReference>
<keyword evidence="1" id="KW-0805">Transcription regulation</keyword>
<dbReference type="InterPro" id="IPR009057">
    <property type="entry name" value="Homeodomain-like_sf"/>
</dbReference>
<dbReference type="Gene3D" id="1.10.357.10">
    <property type="entry name" value="Tetracycline Repressor, domain 2"/>
    <property type="match status" value="1"/>
</dbReference>
<reference evidence="6 7" key="1">
    <citation type="submission" date="2019-03" db="EMBL/GenBank/DDBJ databases">
        <title>Genomic Encyclopedia of Type Strains, Phase IV (KMG-IV): sequencing the most valuable type-strain genomes for metagenomic binning, comparative biology and taxonomic classification.</title>
        <authorList>
            <person name="Goeker M."/>
        </authorList>
    </citation>
    <scope>NUCLEOTIDE SEQUENCE [LARGE SCALE GENOMIC DNA]</scope>
    <source>
        <strain evidence="6 7">LX-B</strain>
    </source>
</reference>
<dbReference type="Gene3D" id="1.10.10.60">
    <property type="entry name" value="Homeodomain-like"/>
    <property type="match status" value="1"/>
</dbReference>
<evidence type="ECO:0000256" key="3">
    <source>
        <dbReference type="ARBA" id="ARBA00023163"/>
    </source>
</evidence>
<protein>
    <submittedName>
        <fullName evidence="6">TetR family transcriptional regulator</fullName>
    </submittedName>
</protein>
<organism evidence="6 7">
    <name type="scientific">Hydrogenispora ethanolica</name>
    <dbReference type="NCBI Taxonomy" id="1082276"/>
    <lineage>
        <taxon>Bacteria</taxon>
        <taxon>Bacillati</taxon>
        <taxon>Bacillota</taxon>
        <taxon>Hydrogenispora</taxon>
    </lineage>
</organism>
<dbReference type="AlphaFoldDB" id="A0A4R1RGZ6"/>
<sequence length="197" mass="21916">MTSLLPRRETLIITAVEIIGEMGIQALSTRELAKRQGVSEGTLFRHFKSKNELLVAVLDYFSQFDADIAASAELMRLPPKQALRFVIKAFAIYYQNYPAITAILQAFDVLRHDPELAAKVNAILTSRNGFVRDLLTAAQGAGEIRAEIDAESLADVVNGFFHYTCLIWRLSDYSFSLQERVLSGVEMILDGFTPKAG</sequence>
<dbReference type="PRINTS" id="PR00455">
    <property type="entry name" value="HTHTETR"/>
</dbReference>
<dbReference type="InterPro" id="IPR050109">
    <property type="entry name" value="HTH-type_TetR-like_transc_reg"/>
</dbReference>
<dbReference type="InterPro" id="IPR023772">
    <property type="entry name" value="DNA-bd_HTH_TetR-type_CS"/>
</dbReference>
<proteinExistence type="predicted"/>
<keyword evidence="3" id="KW-0804">Transcription</keyword>
<dbReference type="PROSITE" id="PS50977">
    <property type="entry name" value="HTH_TETR_2"/>
    <property type="match status" value="1"/>
</dbReference>
<dbReference type="GO" id="GO:0003700">
    <property type="term" value="F:DNA-binding transcription factor activity"/>
    <property type="evidence" value="ECO:0007669"/>
    <property type="project" value="TreeGrafter"/>
</dbReference>
<dbReference type="OrthoDB" id="13453at2"/>
<evidence type="ECO:0000313" key="7">
    <source>
        <dbReference type="Proteomes" id="UP000295008"/>
    </source>
</evidence>
<evidence type="ECO:0000259" key="5">
    <source>
        <dbReference type="PROSITE" id="PS50977"/>
    </source>
</evidence>
<comment type="caution">
    <text evidence="6">The sequence shown here is derived from an EMBL/GenBank/DDBJ whole genome shotgun (WGS) entry which is preliminary data.</text>
</comment>
<feature type="DNA-binding region" description="H-T-H motif" evidence="4">
    <location>
        <begin position="28"/>
        <end position="47"/>
    </location>
</feature>
<dbReference type="InterPro" id="IPR036271">
    <property type="entry name" value="Tet_transcr_reg_TetR-rel_C_sf"/>
</dbReference>
<dbReference type="InterPro" id="IPR011075">
    <property type="entry name" value="TetR_C"/>
</dbReference>
<dbReference type="SUPFAM" id="SSF48498">
    <property type="entry name" value="Tetracyclin repressor-like, C-terminal domain"/>
    <property type="match status" value="1"/>
</dbReference>
<evidence type="ECO:0000256" key="4">
    <source>
        <dbReference type="PROSITE-ProRule" id="PRU00335"/>
    </source>
</evidence>
<keyword evidence="2 4" id="KW-0238">DNA-binding</keyword>
<name>A0A4R1RGZ6_HYDET</name>
<evidence type="ECO:0000313" key="6">
    <source>
        <dbReference type="EMBL" id="TCL65313.1"/>
    </source>
</evidence>
<feature type="domain" description="HTH tetR-type" evidence="5">
    <location>
        <begin position="5"/>
        <end position="65"/>
    </location>
</feature>